<reference evidence="12 13" key="1">
    <citation type="submission" date="2023-07" db="EMBL/GenBank/DDBJ databases">
        <title>Novel species of Thermanaerothrix with wide hydrolytic capabilities.</title>
        <authorList>
            <person name="Zayulina K.S."/>
            <person name="Podosokorskaya O.A."/>
            <person name="Elcheninov A.G."/>
        </authorList>
    </citation>
    <scope>NUCLEOTIDE SEQUENCE [LARGE SCALE GENOMIC DNA]</scope>
    <source>
        <strain evidence="12 13">4228-RoL</strain>
    </source>
</reference>
<dbReference type="NCBIfam" id="TIGR00137">
    <property type="entry name" value="gid_trmFO"/>
    <property type="match status" value="1"/>
</dbReference>
<evidence type="ECO:0000256" key="6">
    <source>
        <dbReference type="ARBA" id="ARBA00022694"/>
    </source>
</evidence>
<evidence type="ECO:0000259" key="11">
    <source>
        <dbReference type="Pfam" id="PF01134"/>
    </source>
</evidence>
<organism evidence="12 13">
    <name type="scientific">Thermanaerothrix solaris</name>
    <dbReference type="NCBI Taxonomy" id="3058434"/>
    <lineage>
        <taxon>Bacteria</taxon>
        <taxon>Bacillati</taxon>
        <taxon>Chloroflexota</taxon>
        <taxon>Anaerolineae</taxon>
        <taxon>Anaerolineales</taxon>
        <taxon>Anaerolineaceae</taxon>
        <taxon>Thermanaerothrix</taxon>
    </lineage>
</organism>
<evidence type="ECO:0000256" key="9">
    <source>
        <dbReference type="ARBA" id="ARBA00023027"/>
    </source>
</evidence>
<dbReference type="PANTHER" id="PTHR11806:SF2">
    <property type="entry name" value="METHYLENETETRAHYDROFOLATE--TRNA-(URACIL-5-)-METHYLTRANSFERASE TRMFO"/>
    <property type="match status" value="1"/>
</dbReference>
<keyword evidence="7 10" id="KW-0274">FAD</keyword>
<dbReference type="RefSeq" id="WP_315623769.1">
    <property type="nucleotide sequence ID" value="NZ_JAUHMF010000001.1"/>
</dbReference>
<evidence type="ECO:0000313" key="13">
    <source>
        <dbReference type="Proteomes" id="UP001254165"/>
    </source>
</evidence>
<feature type="binding site" evidence="10">
    <location>
        <begin position="8"/>
        <end position="13"/>
    </location>
    <ligand>
        <name>FAD</name>
        <dbReference type="ChEBI" id="CHEBI:57692"/>
    </ligand>
</feature>
<dbReference type="EC" id="2.1.1.74" evidence="10"/>
<evidence type="ECO:0000256" key="4">
    <source>
        <dbReference type="ARBA" id="ARBA00022630"/>
    </source>
</evidence>
<keyword evidence="13" id="KW-1185">Reference proteome</keyword>
<evidence type="ECO:0000256" key="5">
    <source>
        <dbReference type="ARBA" id="ARBA00022679"/>
    </source>
</evidence>
<comment type="subcellular location">
    <subcellularLocation>
        <location evidence="10">Cytoplasm</location>
    </subcellularLocation>
</comment>
<proteinExistence type="inferred from homology"/>
<comment type="caution">
    <text evidence="12">The sequence shown here is derived from an EMBL/GenBank/DDBJ whole genome shotgun (WGS) entry which is preliminary data.</text>
</comment>
<keyword evidence="8 10" id="KW-0521">NADP</keyword>
<protein>
    <recommendedName>
        <fullName evidence="10">Methylenetetrahydrofolate--tRNA-(uracil-5-)-methyltransferase TrmFO</fullName>
        <ecNumber evidence="10">2.1.1.74</ecNumber>
    </recommendedName>
    <alternativeName>
        <fullName evidence="10">Folate-dependent tRNA (uracil-5-)-methyltransferase</fullName>
    </alternativeName>
    <alternativeName>
        <fullName evidence="10">Folate-dependent tRNA(M-5-U54)-methyltransferase</fullName>
    </alternativeName>
</protein>
<dbReference type="NCBIfam" id="NF003739">
    <property type="entry name" value="PRK05335.1"/>
    <property type="match status" value="1"/>
</dbReference>
<comment type="similarity">
    <text evidence="10">Belongs to the MnmG family. TrmFO subfamily.</text>
</comment>
<evidence type="ECO:0000256" key="2">
    <source>
        <dbReference type="ARBA" id="ARBA00022490"/>
    </source>
</evidence>
<dbReference type="Pfam" id="PF01134">
    <property type="entry name" value="GIDA"/>
    <property type="match status" value="1"/>
</dbReference>
<dbReference type="Proteomes" id="UP001254165">
    <property type="component" value="Unassembled WGS sequence"/>
</dbReference>
<evidence type="ECO:0000256" key="8">
    <source>
        <dbReference type="ARBA" id="ARBA00022857"/>
    </source>
</evidence>
<dbReference type="InterPro" id="IPR002218">
    <property type="entry name" value="MnmG-rel"/>
</dbReference>
<comment type="function">
    <text evidence="10">Catalyzes the folate-dependent formation of 5-methyl-uridine at position 54 (M-5-U54) in all tRNAs.</text>
</comment>
<keyword evidence="9 10" id="KW-0520">NAD</keyword>
<dbReference type="HAMAP" id="MF_01037">
    <property type="entry name" value="TrmFO"/>
    <property type="match status" value="1"/>
</dbReference>
<feature type="domain" description="MnmG N-terminal" evidence="11">
    <location>
        <begin position="4"/>
        <end position="378"/>
    </location>
</feature>
<dbReference type="Gene3D" id="3.50.50.60">
    <property type="entry name" value="FAD/NAD(P)-binding domain"/>
    <property type="match status" value="2"/>
</dbReference>
<dbReference type="InterPro" id="IPR004417">
    <property type="entry name" value="TrmFO"/>
</dbReference>
<evidence type="ECO:0000256" key="10">
    <source>
        <dbReference type="HAMAP-Rule" id="MF_01037"/>
    </source>
</evidence>
<keyword evidence="4 10" id="KW-0285">Flavoprotein</keyword>
<comment type="cofactor">
    <cofactor evidence="1 10">
        <name>FAD</name>
        <dbReference type="ChEBI" id="CHEBI:57692"/>
    </cofactor>
</comment>
<dbReference type="InterPro" id="IPR040131">
    <property type="entry name" value="MnmG_N"/>
</dbReference>
<gene>
    <name evidence="10 12" type="primary">trmFO</name>
    <name evidence="12" type="ORF">QYE77_02490</name>
</gene>
<dbReference type="SUPFAM" id="SSF51905">
    <property type="entry name" value="FAD/NAD(P)-binding domain"/>
    <property type="match status" value="1"/>
</dbReference>
<comment type="catalytic activity">
    <reaction evidence="10">
        <text>uridine(54) in tRNA + (6R)-5,10-methylene-5,6,7,8-tetrahydrofolate + NADH + H(+) = 5-methyluridine(54) in tRNA + (6S)-5,6,7,8-tetrahydrofolate + NAD(+)</text>
        <dbReference type="Rhea" id="RHEA:16873"/>
        <dbReference type="Rhea" id="RHEA-COMP:10167"/>
        <dbReference type="Rhea" id="RHEA-COMP:10193"/>
        <dbReference type="ChEBI" id="CHEBI:15378"/>
        <dbReference type="ChEBI" id="CHEBI:15636"/>
        <dbReference type="ChEBI" id="CHEBI:57453"/>
        <dbReference type="ChEBI" id="CHEBI:57540"/>
        <dbReference type="ChEBI" id="CHEBI:57945"/>
        <dbReference type="ChEBI" id="CHEBI:65315"/>
        <dbReference type="ChEBI" id="CHEBI:74447"/>
        <dbReference type="EC" id="2.1.1.74"/>
    </reaction>
</comment>
<evidence type="ECO:0000256" key="7">
    <source>
        <dbReference type="ARBA" id="ARBA00022827"/>
    </source>
</evidence>
<dbReference type="EMBL" id="JAUHMF010000001">
    <property type="protein sequence ID" value="MDT8897119.1"/>
    <property type="molecule type" value="Genomic_DNA"/>
</dbReference>
<keyword evidence="3 10" id="KW-0489">Methyltransferase</keyword>
<keyword evidence="6 10" id="KW-0819">tRNA processing</keyword>
<dbReference type="PANTHER" id="PTHR11806">
    <property type="entry name" value="GLUCOSE INHIBITED DIVISION PROTEIN A"/>
    <property type="match status" value="1"/>
</dbReference>
<sequence length="458" mass="50884">MSVIHVIGGGLAGSEAAWQAAELGAEVILYEMRPLTTTGAHRTDKLAELICSNSLGSRLLDRASGLLKEELRLLRSLLLECAEATAVPAGAALAVDRDAFAELVTRILSQHPRIRIVRQEVTQIPEGVVIIASGPLTSPALSVEIQRLTGENYLFFYDAISPIVTAESINMNIAFRASRYGRGLQDEGDYINCPMNKAKYKAFVDALVHAERIPLREFERAIEHGVKAGADKFFEGCLPIEVLATRGEKALAFGPLRPVGLIDPRTGKQPYAVVQLRQDNLMGTLYSLVGFQTNLTYPEQKRVFHMIPGLENAEFVRYGQMHRNTYIASPRLLLPTLQLRHRKNILFAGQITGVEGYMGNIATGLLAGWNAVRILRGEEPVALPLTTMLGALCRYITEARLEDFQPMKANFGLLPELSDSPHGKQEKHQRLAMRALEDLNTWLRRYPERQQVKLPKLQ</sequence>
<comment type="catalytic activity">
    <reaction evidence="10">
        <text>uridine(54) in tRNA + (6R)-5,10-methylene-5,6,7,8-tetrahydrofolate + NADPH + H(+) = 5-methyluridine(54) in tRNA + (6S)-5,6,7,8-tetrahydrofolate + NADP(+)</text>
        <dbReference type="Rhea" id="RHEA:62372"/>
        <dbReference type="Rhea" id="RHEA-COMP:10167"/>
        <dbReference type="Rhea" id="RHEA-COMP:10193"/>
        <dbReference type="ChEBI" id="CHEBI:15378"/>
        <dbReference type="ChEBI" id="CHEBI:15636"/>
        <dbReference type="ChEBI" id="CHEBI:57453"/>
        <dbReference type="ChEBI" id="CHEBI:57783"/>
        <dbReference type="ChEBI" id="CHEBI:58349"/>
        <dbReference type="ChEBI" id="CHEBI:65315"/>
        <dbReference type="ChEBI" id="CHEBI:74447"/>
        <dbReference type="EC" id="2.1.1.74"/>
    </reaction>
</comment>
<evidence type="ECO:0000256" key="3">
    <source>
        <dbReference type="ARBA" id="ARBA00022603"/>
    </source>
</evidence>
<keyword evidence="5 10" id="KW-0808">Transferase</keyword>
<accession>A0ABU3NJT7</accession>
<dbReference type="InterPro" id="IPR036188">
    <property type="entry name" value="FAD/NAD-bd_sf"/>
</dbReference>
<evidence type="ECO:0000256" key="1">
    <source>
        <dbReference type="ARBA" id="ARBA00001974"/>
    </source>
</evidence>
<keyword evidence="2 10" id="KW-0963">Cytoplasm</keyword>
<evidence type="ECO:0000313" key="12">
    <source>
        <dbReference type="EMBL" id="MDT8897119.1"/>
    </source>
</evidence>
<name>A0ABU3NJT7_9CHLR</name>